<feature type="region of interest" description="Disordered" evidence="1">
    <location>
        <begin position="1"/>
        <end position="153"/>
    </location>
</feature>
<proteinExistence type="predicted"/>
<organism evidence="2 3">
    <name type="scientific">Haloferula rosea</name>
    <dbReference type="NCBI Taxonomy" id="490093"/>
    <lineage>
        <taxon>Bacteria</taxon>
        <taxon>Pseudomonadati</taxon>
        <taxon>Verrucomicrobiota</taxon>
        <taxon>Verrucomicrobiia</taxon>
        <taxon>Verrucomicrobiales</taxon>
        <taxon>Verrucomicrobiaceae</taxon>
        <taxon>Haloferula</taxon>
    </lineage>
</organism>
<gene>
    <name evidence="2" type="ORF">JIN81_11220</name>
</gene>
<dbReference type="AlphaFoldDB" id="A0A934RDI9"/>
<dbReference type="RefSeq" id="WP_200279242.1">
    <property type="nucleotide sequence ID" value="NZ_JAENII010000008.1"/>
</dbReference>
<accession>A0A934RDI9</accession>
<name>A0A934RDI9_9BACT</name>
<evidence type="ECO:0000313" key="2">
    <source>
        <dbReference type="EMBL" id="MBK1827592.1"/>
    </source>
</evidence>
<sequence length="262" mass="26958">MSKEKGIFEPQEGFASPPKSPFAVDESAKNPFAAPAEAPKSPFAVAGDDEEATRLKPEAESSSPFASGQGKSPFGFEPPAASTSPFGVDESPKSAEPASSPFGGSPEPAKKEDSPFGQAPEKVEPAPAVEPVTPAPASPAPSSSSIDMTESDSSTIKQLELRAIFGVDRELSESEILQRAGALPGIRQLGRVSAADIGAVEGIKRVLGGLGFGGGQVKLYCGSAPIDFIREGSVMLAVQTDGGFAPGVRETLMIAAREIGRM</sequence>
<feature type="compositionally biased region" description="Polar residues" evidence="1">
    <location>
        <begin position="60"/>
        <end position="70"/>
    </location>
</feature>
<feature type="compositionally biased region" description="Low complexity" evidence="1">
    <location>
        <begin position="140"/>
        <end position="153"/>
    </location>
</feature>
<evidence type="ECO:0000256" key="1">
    <source>
        <dbReference type="SAM" id="MobiDB-lite"/>
    </source>
</evidence>
<comment type="caution">
    <text evidence="2">The sequence shown here is derived from an EMBL/GenBank/DDBJ whole genome shotgun (WGS) entry which is preliminary data.</text>
</comment>
<dbReference type="Proteomes" id="UP000658278">
    <property type="component" value="Unassembled WGS sequence"/>
</dbReference>
<protein>
    <submittedName>
        <fullName evidence="2">Uncharacterized protein</fullName>
    </submittedName>
</protein>
<dbReference type="EMBL" id="JAENII010000008">
    <property type="protein sequence ID" value="MBK1827592.1"/>
    <property type="molecule type" value="Genomic_DNA"/>
</dbReference>
<reference evidence="2" key="1">
    <citation type="submission" date="2021-01" db="EMBL/GenBank/DDBJ databases">
        <title>Modified the classification status of verrucomicrobia.</title>
        <authorList>
            <person name="Feng X."/>
        </authorList>
    </citation>
    <scope>NUCLEOTIDE SEQUENCE</scope>
    <source>
        <strain evidence="2">KCTC 22201</strain>
    </source>
</reference>
<evidence type="ECO:0000313" key="3">
    <source>
        <dbReference type="Proteomes" id="UP000658278"/>
    </source>
</evidence>
<keyword evidence="3" id="KW-1185">Reference proteome</keyword>